<dbReference type="STRING" id="797209.GCA_000376445_01890"/>
<dbReference type="AlphaFoldDB" id="E7QN06"/>
<dbReference type="InterPro" id="IPR050367">
    <property type="entry name" value="APC_superfamily"/>
</dbReference>
<feature type="transmembrane region" description="Helical" evidence="7">
    <location>
        <begin position="230"/>
        <end position="252"/>
    </location>
</feature>
<feature type="transmembrane region" description="Helical" evidence="7">
    <location>
        <begin position="460"/>
        <end position="479"/>
    </location>
</feature>
<evidence type="ECO:0000256" key="4">
    <source>
        <dbReference type="ARBA" id="ARBA00022989"/>
    </source>
</evidence>
<feature type="transmembrane region" description="Helical" evidence="7">
    <location>
        <begin position="120"/>
        <end position="139"/>
    </location>
</feature>
<comment type="subcellular location">
    <subcellularLocation>
        <location evidence="1">Cell membrane</location>
        <topology evidence="1">Multi-pass membrane protein</topology>
    </subcellularLocation>
</comment>
<feature type="transmembrane region" description="Helical" evidence="7">
    <location>
        <begin position="272"/>
        <end position="298"/>
    </location>
</feature>
<dbReference type="PATRIC" id="fig|797209.4.peg.309"/>
<accession>E7QN06</accession>
<dbReference type="eggNOG" id="arCOG00009">
    <property type="taxonomic scope" value="Archaea"/>
</dbReference>
<feature type="transmembrane region" description="Helical" evidence="7">
    <location>
        <begin position="192"/>
        <end position="209"/>
    </location>
</feature>
<keyword evidence="5 7" id="KW-0472">Membrane</keyword>
<keyword evidence="4 7" id="KW-1133">Transmembrane helix</keyword>
<keyword evidence="2" id="KW-1003">Cell membrane</keyword>
<dbReference type="PANTHER" id="PTHR42770">
    <property type="entry name" value="AMINO ACID TRANSPORTER-RELATED"/>
    <property type="match status" value="1"/>
</dbReference>
<dbReference type="PANTHER" id="PTHR42770:SF11">
    <property type="entry name" value="INNER MEMBRANE TRANSPORT PROTEIN YBAT"/>
    <property type="match status" value="1"/>
</dbReference>
<evidence type="ECO:0000256" key="1">
    <source>
        <dbReference type="ARBA" id="ARBA00004651"/>
    </source>
</evidence>
<evidence type="ECO:0000256" key="7">
    <source>
        <dbReference type="SAM" id="Phobius"/>
    </source>
</evidence>
<reference evidence="8 10" key="1">
    <citation type="journal article" date="2014" name="ISME J.">
        <title>Trehalose/2-sulfotrehalose biosynthesis and glycine-betaine uptake are widely spread mechanisms for osmoadaptation in the Halobacteriales.</title>
        <authorList>
            <person name="Youssef N.H."/>
            <person name="Savage-Ashlock K.N."/>
            <person name="McCully A.L."/>
            <person name="Luedtke B."/>
            <person name="Shaw E.I."/>
            <person name="Hoff W.D."/>
            <person name="Elshahed M.S."/>
        </authorList>
    </citation>
    <scope>NUCLEOTIDE SEQUENCE [LARGE SCALE GENOMIC DNA]</scope>
    <source>
        <strain evidence="8 10">DX253</strain>
    </source>
</reference>
<dbReference type="Gene3D" id="1.20.1740.10">
    <property type="entry name" value="Amino acid/polyamine transporter I"/>
    <property type="match status" value="1"/>
</dbReference>
<feature type="transmembrane region" description="Helical" evidence="7">
    <location>
        <begin position="36"/>
        <end position="56"/>
    </location>
</feature>
<evidence type="ECO:0000313" key="9">
    <source>
        <dbReference type="EMBL" id="SHL51523.1"/>
    </source>
</evidence>
<feature type="transmembrane region" description="Helical" evidence="7">
    <location>
        <begin position="85"/>
        <end position="108"/>
    </location>
</feature>
<evidence type="ECO:0000313" key="8">
    <source>
        <dbReference type="EMBL" id="EFW93801.1"/>
    </source>
</evidence>
<reference evidence="9" key="3">
    <citation type="submission" date="2016-11" db="EMBL/GenBank/DDBJ databases">
        <authorList>
            <person name="Jaros S."/>
            <person name="Januszkiewicz K."/>
            <person name="Wedrychowicz H."/>
        </authorList>
    </citation>
    <scope>NUCLEOTIDE SEQUENCE [LARGE SCALE GENOMIC DNA]</scope>
    <source>
        <strain evidence="9">DX253</strain>
    </source>
</reference>
<keyword evidence="3 7" id="KW-0812">Transmembrane</keyword>
<proteinExistence type="predicted"/>
<organism evidence="8 10">
    <name type="scientific">Haladaptatus paucihalophilus DX253</name>
    <dbReference type="NCBI Taxonomy" id="797209"/>
    <lineage>
        <taxon>Archaea</taxon>
        <taxon>Methanobacteriati</taxon>
        <taxon>Methanobacteriota</taxon>
        <taxon>Stenosarchaea group</taxon>
        <taxon>Halobacteria</taxon>
        <taxon>Halobacteriales</taxon>
        <taxon>Haladaptataceae</taxon>
        <taxon>Haladaptatus</taxon>
    </lineage>
</organism>
<evidence type="ECO:0000256" key="6">
    <source>
        <dbReference type="SAM" id="MobiDB-lite"/>
    </source>
</evidence>
<dbReference type="Pfam" id="PF13520">
    <property type="entry name" value="AA_permease_2"/>
    <property type="match status" value="1"/>
</dbReference>
<dbReference type="Proteomes" id="UP000003751">
    <property type="component" value="Unassembled WGS sequence"/>
</dbReference>
<keyword evidence="11" id="KW-1185">Reference proteome</keyword>
<dbReference type="EMBL" id="FRAN01000007">
    <property type="protein sequence ID" value="SHL51523.1"/>
    <property type="molecule type" value="Genomic_DNA"/>
</dbReference>
<dbReference type="GO" id="GO:0022857">
    <property type="term" value="F:transmembrane transporter activity"/>
    <property type="evidence" value="ECO:0007669"/>
    <property type="project" value="InterPro"/>
</dbReference>
<evidence type="ECO:0000256" key="3">
    <source>
        <dbReference type="ARBA" id="ARBA00022692"/>
    </source>
</evidence>
<dbReference type="OrthoDB" id="43026at2157"/>
<dbReference type="InterPro" id="IPR002293">
    <property type="entry name" value="AA/rel_permease1"/>
</dbReference>
<name>E7QN06_HALPU</name>
<evidence type="ECO:0000313" key="11">
    <source>
        <dbReference type="Proteomes" id="UP000184203"/>
    </source>
</evidence>
<dbReference type="EMBL" id="AEMG01000002">
    <property type="protein sequence ID" value="EFW93801.1"/>
    <property type="molecule type" value="Genomic_DNA"/>
</dbReference>
<evidence type="ECO:0000256" key="5">
    <source>
        <dbReference type="ARBA" id="ARBA00023136"/>
    </source>
</evidence>
<feature type="region of interest" description="Disordered" evidence="6">
    <location>
        <begin position="318"/>
        <end position="375"/>
    </location>
</feature>
<sequence length="491" mass="51572">MGKLGLKEAVAMAVGGMIGGGIYSAFGLVVSISGRLSWIAFLLAGIVALSAGYSYIKMNQYVGDRGGAPTYFHDLFGDTMLTGMVGWTLLFGYIVSMALYAYAFSSFFTKLFGRLAFNQIPIANLISILVIGAFVGLNLMGAGSTGKAEDFLTFFKVAVIGGFGIWGVYFAVTGNIFQPGFYEFMLNPTIGIADPFLGAAMSFVAFQGWQLLLYDQDKFSNPEETIRKAIYIAIPVATLLYVLVAFTTTSILELPVIMVSPETSLLYAALPFAGQLGALLIGFSALFSTASAVNATLFSSAQFSRELIEIGVLPDLTGVESDGGDGSSSESGSDGSDGSDSSDSDGSNSDSSNDSSNSNSNSDDGNSDESSDSDGNQIPSGIVIGLGVLSMAFAVYGSLMSITTFASLAFIAVFGGVSYVAYRERDNLDIHPTIPVVGTVGCTLFFPVLLYDLYVHSSSTFWLVVVIGLLVVGSELVYFKFAGAQTGGAQS</sequence>
<feature type="transmembrane region" description="Helical" evidence="7">
    <location>
        <begin position="402"/>
        <end position="422"/>
    </location>
</feature>
<dbReference type="RefSeq" id="WP_007976382.1">
    <property type="nucleotide sequence ID" value="NZ_AEMG01000002.1"/>
</dbReference>
<feature type="transmembrane region" description="Helical" evidence="7">
    <location>
        <begin position="9"/>
        <end position="30"/>
    </location>
</feature>
<reference evidence="11" key="2">
    <citation type="submission" date="2016-11" db="EMBL/GenBank/DDBJ databases">
        <authorList>
            <person name="Varghese N."/>
            <person name="Submissions S."/>
        </authorList>
    </citation>
    <scope>NUCLEOTIDE SEQUENCE [LARGE SCALE GENOMIC DNA]</scope>
    <source>
        <strain evidence="11">DX253</strain>
    </source>
</reference>
<protein>
    <submittedName>
        <fullName evidence="9">Amino acid permease</fullName>
    </submittedName>
    <submittedName>
        <fullName evidence="8">Cationic amino acid transporter, putative</fullName>
    </submittedName>
</protein>
<gene>
    <name evidence="9" type="ORF">SAMN05444342_4020</name>
    <name evidence="8" type="ORF">ZOD2009_01620</name>
</gene>
<feature type="compositionally biased region" description="Low complexity" evidence="6">
    <location>
        <begin position="327"/>
        <end position="364"/>
    </location>
</feature>
<feature type="transmembrane region" description="Helical" evidence="7">
    <location>
        <begin position="151"/>
        <end position="172"/>
    </location>
</feature>
<feature type="transmembrane region" description="Helical" evidence="7">
    <location>
        <begin position="434"/>
        <end position="454"/>
    </location>
</feature>
<dbReference type="Proteomes" id="UP000184203">
    <property type="component" value="Unassembled WGS sequence"/>
</dbReference>
<evidence type="ECO:0000256" key="2">
    <source>
        <dbReference type="ARBA" id="ARBA00022475"/>
    </source>
</evidence>
<evidence type="ECO:0000313" key="10">
    <source>
        <dbReference type="Proteomes" id="UP000003751"/>
    </source>
</evidence>
<dbReference type="GO" id="GO:0005886">
    <property type="term" value="C:plasma membrane"/>
    <property type="evidence" value="ECO:0007669"/>
    <property type="project" value="UniProtKB-SubCell"/>
</dbReference>